<proteinExistence type="predicted"/>
<evidence type="ECO:0000313" key="1">
    <source>
        <dbReference type="EMBL" id="OIQ78383.1"/>
    </source>
</evidence>
<gene>
    <name evidence="1" type="ORF">GALL_399100</name>
</gene>
<accession>A0A1J5QEF4</accession>
<dbReference type="EMBL" id="MLJW01001410">
    <property type="protein sequence ID" value="OIQ78383.1"/>
    <property type="molecule type" value="Genomic_DNA"/>
</dbReference>
<dbReference type="GO" id="GO:0005975">
    <property type="term" value="P:carbohydrate metabolic process"/>
    <property type="evidence" value="ECO:0007669"/>
    <property type="project" value="InterPro"/>
</dbReference>
<dbReference type="SUPFAM" id="SSF48208">
    <property type="entry name" value="Six-hairpin glycosidases"/>
    <property type="match status" value="1"/>
</dbReference>
<name>A0A1J5QEF4_9ZZZZ</name>
<reference evidence="1" key="1">
    <citation type="submission" date="2016-10" db="EMBL/GenBank/DDBJ databases">
        <title>Sequence of Gallionella enrichment culture.</title>
        <authorList>
            <person name="Poehlein A."/>
            <person name="Muehling M."/>
            <person name="Daniel R."/>
        </authorList>
    </citation>
    <scope>NUCLEOTIDE SEQUENCE</scope>
</reference>
<dbReference type="AlphaFoldDB" id="A0A1J5QEF4"/>
<evidence type="ECO:0008006" key="2">
    <source>
        <dbReference type="Google" id="ProtNLM"/>
    </source>
</evidence>
<dbReference type="InterPro" id="IPR008928">
    <property type="entry name" value="6-hairpin_glycosidase_sf"/>
</dbReference>
<comment type="caution">
    <text evidence="1">The sequence shown here is derived from an EMBL/GenBank/DDBJ whole genome shotgun (WGS) entry which is preliminary data.</text>
</comment>
<organism evidence="1">
    <name type="scientific">mine drainage metagenome</name>
    <dbReference type="NCBI Taxonomy" id="410659"/>
    <lineage>
        <taxon>unclassified sequences</taxon>
        <taxon>metagenomes</taxon>
        <taxon>ecological metagenomes</taxon>
    </lineage>
</organism>
<sequence>MDVDGHWIDEPGIGDWWGRAIWALGFAAVHATEKHQRARALVGFRMATRATSPHLMSMTFAALGAGELLLVAPYENQARRILLSALEMLAQPPSRSDWPWPEPRLRYSNGSIPEATMLAGQALGDRSAIDLGLGMLKFLVGIETHKDHFSVTPVGGRGPGELEPSFDQQPIELAAIAGASARAFRITGRSRWLAEVERSWGWFLGVNDVGVQMFDPNTGAGYDGLQIDGPNFNQGAESTIAMLSTAQHAYRLGATA</sequence>
<protein>
    <recommendedName>
        <fullName evidence="2">Glycosyltransferase</fullName>
    </recommendedName>
</protein>